<dbReference type="SUPFAM" id="SSF53474">
    <property type="entry name" value="alpha/beta-Hydrolases"/>
    <property type="match status" value="2"/>
</dbReference>
<dbReference type="GO" id="GO:0016787">
    <property type="term" value="F:hydrolase activity"/>
    <property type="evidence" value="ECO:0007669"/>
    <property type="project" value="UniProtKB-KW"/>
</dbReference>
<gene>
    <name evidence="1" type="ORF">JOE42_004011</name>
</gene>
<sequence length="564" mass="60164">MSTTPTWFGSDGRRLFGVVHLPEGDHARAGIVLCPSMGKEHVDTYRGLKLLAQELAAAGFAVLRFDYLGVGDSGGDQNDAAAMDGWLASIGDAVSLVRSLGCTTVSAVGLRAGALLLDRAADAVGPLHTVVLWDPVPRGRAYLREQQALYRLGVGTDTVGTDTDDTDLHTIGHSLSTEAAAALSALEITAASPAVSQWIFALRDDYSSPRLDKAIERSGATVQHVGTMTEFVTPESFLVPLPNTAIRAVVDILDGAHDSARDCAVEFTPTTSVTHQARDGSTFTEHIESIGAHGLFGIRSTPVETPDSAPTLVFCATANDTRTGPARLWVELARAAARSGASALRFDRRGTGESEVVRADEHTPIYSAESADDVVAAARAAHADPRRVVLTGICSGSWNAAHAATEIGAGGAVMVNAIAWSWKRKKSTQGEIDPADLGIPRSDPAWQKTPRARIKNALQTHLPYRAWRLLGVRGVTQVPEVILRSLADHDVDATVILAPADHRWFVDQRGPEGLTRIQRRSGTVPLIVSAPVGDHSAYHADMRRTIISSVLARTIEPQRQQVTA</sequence>
<keyword evidence="1" id="KW-0378">Hydrolase</keyword>
<dbReference type="PANTHER" id="PTHR43265:SF1">
    <property type="entry name" value="ESTERASE ESTD"/>
    <property type="match status" value="1"/>
</dbReference>
<protein>
    <submittedName>
        <fullName evidence="1">Alpha-beta hydrolase superfamily lysophospholipase</fullName>
    </submittedName>
</protein>
<comment type="caution">
    <text evidence="1">The sequence shown here is derived from an EMBL/GenBank/DDBJ whole genome shotgun (WGS) entry which is preliminary data.</text>
</comment>
<proteinExistence type="predicted"/>
<dbReference type="Proteomes" id="UP000703038">
    <property type="component" value="Unassembled WGS sequence"/>
</dbReference>
<dbReference type="InterPro" id="IPR053145">
    <property type="entry name" value="AB_hydrolase_Est10"/>
</dbReference>
<dbReference type="PANTHER" id="PTHR43265">
    <property type="entry name" value="ESTERASE ESTD"/>
    <property type="match status" value="1"/>
</dbReference>
<accession>A0ABS2KZB1</accession>
<evidence type="ECO:0000313" key="1">
    <source>
        <dbReference type="EMBL" id="MBM7417278.1"/>
    </source>
</evidence>
<reference evidence="1 2" key="1">
    <citation type="submission" date="2021-01" db="EMBL/GenBank/DDBJ databases">
        <title>Genomics of switchgrass bacterial isolates.</title>
        <authorList>
            <person name="Shade A."/>
        </authorList>
    </citation>
    <scope>NUCLEOTIDE SEQUENCE [LARGE SCALE GENOMIC DNA]</scope>
    <source>
        <strain evidence="1 2">PvP111</strain>
    </source>
</reference>
<dbReference type="Gene3D" id="3.40.50.1820">
    <property type="entry name" value="alpha/beta hydrolase"/>
    <property type="match status" value="2"/>
</dbReference>
<organism evidence="1 2">
    <name type="scientific">Rhodococcoides corynebacterioides</name>
    <dbReference type="NCBI Taxonomy" id="53972"/>
    <lineage>
        <taxon>Bacteria</taxon>
        <taxon>Bacillati</taxon>
        <taxon>Actinomycetota</taxon>
        <taxon>Actinomycetes</taxon>
        <taxon>Mycobacteriales</taxon>
        <taxon>Nocardiaceae</taxon>
        <taxon>Rhodococcoides</taxon>
    </lineage>
</organism>
<keyword evidence="2" id="KW-1185">Reference proteome</keyword>
<name>A0ABS2KZB1_9NOCA</name>
<dbReference type="RefSeq" id="WP_204869908.1">
    <property type="nucleotide sequence ID" value="NZ_JAFBBK010000001.1"/>
</dbReference>
<evidence type="ECO:0000313" key="2">
    <source>
        <dbReference type="Proteomes" id="UP000703038"/>
    </source>
</evidence>
<dbReference type="InterPro" id="IPR029058">
    <property type="entry name" value="AB_hydrolase_fold"/>
</dbReference>
<dbReference type="EMBL" id="JAFBBK010000001">
    <property type="protein sequence ID" value="MBM7417278.1"/>
    <property type="molecule type" value="Genomic_DNA"/>
</dbReference>